<dbReference type="InterPro" id="IPR032675">
    <property type="entry name" value="LRR_dom_sf"/>
</dbReference>
<protein>
    <recommendedName>
        <fullName evidence="1">F-box domain-containing protein</fullName>
    </recommendedName>
</protein>
<dbReference type="Gene3D" id="3.80.10.10">
    <property type="entry name" value="Ribonuclease Inhibitor"/>
    <property type="match status" value="1"/>
</dbReference>
<gene>
    <name evidence="2" type="ORF">SSX86_027791</name>
</gene>
<dbReference type="SMART" id="SM00256">
    <property type="entry name" value="FBOX"/>
    <property type="match status" value="1"/>
</dbReference>
<dbReference type="Pfam" id="PF24758">
    <property type="entry name" value="LRR_At5g56370"/>
    <property type="match status" value="1"/>
</dbReference>
<comment type="caution">
    <text evidence="2">The sequence shown here is derived from an EMBL/GenBank/DDBJ whole genome shotgun (WGS) entry which is preliminary data.</text>
</comment>
<proteinExistence type="predicted"/>
<evidence type="ECO:0000313" key="3">
    <source>
        <dbReference type="Proteomes" id="UP001408789"/>
    </source>
</evidence>
<dbReference type="AlphaFoldDB" id="A0AAP0GKP0"/>
<accession>A0AAP0GKP0</accession>
<reference evidence="2 3" key="1">
    <citation type="submission" date="2024-04" db="EMBL/GenBank/DDBJ databases">
        <title>The reference genome of an endangered Asteraceae, Deinandra increscens subsp. villosa, native to the Central Coast of California.</title>
        <authorList>
            <person name="Guilliams M."/>
            <person name="Hasenstab-Lehman K."/>
            <person name="Meyer R."/>
            <person name="Mcevoy S."/>
        </authorList>
    </citation>
    <scope>NUCLEOTIDE SEQUENCE [LARGE SCALE GENOMIC DNA]</scope>
    <source>
        <tissue evidence="2">Leaf</tissue>
    </source>
</reference>
<organism evidence="2 3">
    <name type="scientific">Deinandra increscens subsp. villosa</name>
    <dbReference type="NCBI Taxonomy" id="3103831"/>
    <lineage>
        <taxon>Eukaryota</taxon>
        <taxon>Viridiplantae</taxon>
        <taxon>Streptophyta</taxon>
        <taxon>Embryophyta</taxon>
        <taxon>Tracheophyta</taxon>
        <taxon>Spermatophyta</taxon>
        <taxon>Magnoliopsida</taxon>
        <taxon>eudicotyledons</taxon>
        <taxon>Gunneridae</taxon>
        <taxon>Pentapetalae</taxon>
        <taxon>asterids</taxon>
        <taxon>campanulids</taxon>
        <taxon>Asterales</taxon>
        <taxon>Asteraceae</taxon>
        <taxon>Asteroideae</taxon>
        <taxon>Heliantheae alliance</taxon>
        <taxon>Madieae</taxon>
        <taxon>Madiinae</taxon>
        <taxon>Deinandra</taxon>
    </lineage>
</organism>
<dbReference type="PANTHER" id="PTHR31639">
    <property type="entry name" value="F-BOX PROTEIN-LIKE"/>
    <property type="match status" value="1"/>
</dbReference>
<name>A0AAP0GKP0_9ASTR</name>
<evidence type="ECO:0000313" key="2">
    <source>
        <dbReference type="EMBL" id="KAK9051165.1"/>
    </source>
</evidence>
<dbReference type="PROSITE" id="PS50181">
    <property type="entry name" value="FBOX"/>
    <property type="match status" value="1"/>
</dbReference>
<dbReference type="InterPro" id="IPR055411">
    <property type="entry name" value="LRR_FXL15/At3g58940/PEG3-like"/>
</dbReference>
<dbReference type="EMBL" id="JBCNJP010000027">
    <property type="protein sequence ID" value="KAK9051165.1"/>
    <property type="molecule type" value="Genomic_DNA"/>
</dbReference>
<dbReference type="SUPFAM" id="SSF52047">
    <property type="entry name" value="RNI-like"/>
    <property type="match status" value="1"/>
</dbReference>
<keyword evidence="3" id="KW-1185">Reference proteome</keyword>
<dbReference type="Proteomes" id="UP001408789">
    <property type="component" value="Unassembled WGS sequence"/>
</dbReference>
<dbReference type="Pfam" id="PF00646">
    <property type="entry name" value="F-box"/>
    <property type="match status" value="1"/>
</dbReference>
<evidence type="ECO:0000259" key="1">
    <source>
        <dbReference type="PROSITE" id="PS50181"/>
    </source>
</evidence>
<feature type="domain" description="F-box" evidence="1">
    <location>
        <begin position="16"/>
        <end position="69"/>
    </location>
</feature>
<sequence length="403" mass="46755">MELIQGTHKAPKFAPEDYISNMPDNVITHILNRLPIQEAVRTGTLSRNWRFKWNMLSQLIFDDDFFEYLSTRESDENHGRIIRRLLLHFEGAITKFYIYLEEECYDIEHWILFLSKKTVKDLTILKINGQALDLPIHFFYCLELKYLKLETCRFKPPASFHGFPDLLSLELYDVSGKLAEFFTQCPVIEILKIGLNCFNDVKPLDIAKFTNLQILYLCLCNLDNTMITSSSGIFELVGLLPKLHELELDFQDCKSFIEDDARKRFPITFPCLRALSLSNMDLSSGIMLSFAFEMIRSSPSLQTLDILARKWYVDPLPEIGYPEVDYNTTGLLQLRSVVFYTDSKNSEDGKFTIWLIKYLLACSPFLEKMAIEASSFLYDEKLEFATRLLALHRASPVAKINLY</sequence>
<dbReference type="InterPro" id="IPR001810">
    <property type="entry name" value="F-box_dom"/>
</dbReference>
<dbReference type="PANTHER" id="PTHR31639:SF312">
    <property type="entry name" value="CYCLIN-LIKE F-BOX"/>
    <property type="match status" value="1"/>
</dbReference>
<dbReference type="SUPFAM" id="SSF81383">
    <property type="entry name" value="F-box domain"/>
    <property type="match status" value="1"/>
</dbReference>
<dbReference type="InterPro" id="IPR036047">
    <property type="entry name" value="F-box-like_dom_sf"/>
</dbReference>